<feature type="transmembrane region" description="Helical" evidence="6">
    <location>
        <begin position="496"/>
        <end position="514"/>
    </location>
</feature>
<feature type="transmembrane region" description="Helical" evidence="6">
    <location>
        <begin position="304"/>
        <end position="320"/>
    </location>
</feature>
<gene>
    <name evidence="8" type="ORF">GCM10022215_12120</name>
</gene>
<dbReference type="RefSeq" id="WP_344732372.1">
    <property type="nucleotide sequence ID" value="NZ_BAAAZH010000010.1"/>
</dbReference>
<evidence type="ECO:0000256" key="3">
    <source>
        <dbReference type="ARBA" id="ARBA00022692"/>
    </source>
</evidence>
<proteinExistence type="predicted"/>
<dbReference type="Gene3D" id="3.60.15.10">
    <property type="entry name" value="Ribonuclease Z/Hydroxyacylglutathione hydrolase-like"/>
    <property type="match status" value="1"/>
</dbReference>
<dbReference type="SUPFAM" id="SSF56281">
    <property type="entry name" value="Metallo-hydrolase/oxidoreductase"/>
    <property type="match status" value="1"/>
</dbReference>
<dbReference type="EMBL" id="BAAAZH010000010">
    <property type="protein sequence ID" value="GAA4114233.1"/>
    <property type="molecule type" value="Genomic_DNA"/>
</dbReference>
<evidence type="ECO:0000256" key="2">
    <source>
        <dbReference type="ARBA" id="ARBA00022475"/>
    </source>
</evidence>
<evidence type="ECO:0000256" key="5">
    <source>
        <dbReference type="ARBA" id="ARBA00023136"/>
    </source>
</evidence>
<comment type="subcellular location">
    <subcellularLocation>
        <location evidence="1">Cell membrane</location>
        <topology evidence="1">Multi-pass membrane protein</topology>
    </subcellularLocation>
</comment>
<keyword evidence="3 6" id="KW-0812">Transmembrane</keyword>
<comment type="caution">
    <text evidence="8">The sequence shown here is derived from an EMBL/GenBank/DDBJ whole genome shotgun (WGS) entry which is preliminary data.</text>
</comment>
<evidence type="ECO:0000259" key="7">
    <source>
        <dbReference type="SMART" id="SM00849"/>
    </source>
</evidence>
<dbReference type="Proteomes" id="UP001501495">
    <property type="component" value="Unassembled WGS sequence"/>
</dbReference>
<dbReference type="InterPro" id="IPR036866">
    <property type="entry name" value="RibonucZ/Hydroxyglut_hydro"/>
</dbReference>
<keyword evidence="9" id="KW-1185">Reference proteome</keyword>
<feature type="transmembrane region" description="Helical" evidence="6">
    <location>
        <begin position="400"/>
        <end position="423"/>
    </location>
</feature>
<evidence type="ECO:0000313" key="8">
    <source>
        <dbReference type="EMBL" id="GAA4114233.1"/>
    </source>
</evidence>
<feature type="transmembrane region" description="Helical" evidence="6">
    <location>
        <begin position="89"/>
        <end position="111"/>
    </location>
</feature>
<feature type="transmembrane region" description="Helical" evidence="6">
    <location>
        <begin position="50"/>
        <end position="68"/>
    </location>
</feature>
<feature type="transmembrane region" description="Helical" evidence="6">
    <location>
        <begin position="366"/>
        <end position="388"/>
    </location>
</feature>
<keyword evidence="4 6" id="KW-1133">Transmembrane helix</keyword>
<evidence type="ECO:0000313" key="9">
    <source>
        <dbReference type="Proteomes" id="UP001501495"/>
    </source>
</evidence>
<organism evidence="8 9">
    <name type="scientific">Nocardioides fonticola</name>
    <dbReference type="NCBI Taxonomy" id="450363"/>
    <lineage>
        <taxon>Bacteria</taxon>
        <taxon>Bacillati</taxon>
        <taxon>Actinomycetota</taxon>
        <taxon>Actinomycetes</taxon>
        <taxon>Propionibacteriales</taxon>
        <taxon>Nocardioidaceae</taxon>
        <taxon>Nocardioides</taxon>
    </lineage>
</organism>
<feature type="transmembrane region" description="Helical" evidence="6">
    <location>
        <begin position="26"/>
        <end position="44"/>
    </location>
</feature>
<feature type="transmembrane region" description="Helical" evidence="6">
    <location>
        <begin position="464"/>
        <end position="484"/>
    </location>
</feature>
<dbReference type="InterPro" id="IPR001279">
    <property type="entry name" value="Metallo-B-lactamas"/>
</dbReference>
<dbReference type="InterPro" id="IPR035681">
    <property type="entry name" value="ComA-like_MBL"/>
</dbReference>
<evidence type="ECO:0000256" key="1">
    <source>
        <dbReference type="ARBA" id="ARBA00004651"/>
    </source>
</evidence>
<protein>
    <submittedName>
        <fullName evidence="8">ComEC/Rec2 family competence protein</fullName>
    </submittedName>
</protein>
<dbReference type="Pfam" id="PF03772">
    <property type="entry name" value="Competence"/>
    <property type="match status" value="1"/>
</dbReference>
<dbReference type="InterPro" id="IPR004477">
    <property type="entry name" value="ComEC_N"/>
</dbReference>
<reference evidence="9" key="1">
    <citation type="journal article" date="2019" name="Int. J. Syst. Evol. Microbiol.">
        <title>The Global Catalogue of Microorganisms (GCM) 10K type strain sequencing project: providing services to taxonomists for standard genome sequencing and annotation.</title>
        <authorList>
            <consortium name="The Broad Institute Genomics Platform"/>
            <consortium name="The Broad Institute Genome Sequencing Center for Infectious Disease"/>
            <person name="Wu L."/>
            <person name="Ma J."/>
        </authorList>
    </citation>
    <scope>NUCLEOTIDE SEQUENCE [LARGE SCALE GENOMIC DNA]</scope>
    <source>
        <strain evidence="9">JCM 16703</strain>
    </source>
</reference>
<feature type="transmembrane region" description="Helical" evidence="6">
    <location>
        <begin position="273"/>
        <end position="292"/>
    </location>
</feature>
<dbReference type="PANTHER" id="PTHR30619">
    <property type="entry name" value="DNA INTERNALIZATION/COMPETENCE PROTEIN COMEC/REC2"/>
    <property type="match status" value="1"/>
</dbReference>
<dbReference type="PANTHER" id="PTHR30619:SF1">
    <property type="entry name" value="RECOMBINATION PROTEIN 2"/>
    <property type="match status" value="1"/>
</dbReference>
<name>A0ABP7XFD0_9ACTN</name>
<dbReference type="SMART" id="SM00849">
    <property type="entry name" value="Lactamase_B"/>
    <property type="match status" value="1"/>
</dbReference>
<keyword evidence="2" id="KW-1003">Cell membrane</keyword>
<dbReference type="CDD" id="cd07731">
    <property type="entry name" value="ComA-like_MBL-fold"/>
    <property type="match status" value="1"/>
</dbReference>
<keyword evidence="5 6" id="KW-0472">Membrane</keyword>
<dbReference type="InterPro" id="IPR052159">
    <property type="entry name" value="Competence_DNA_uptake"/>
</dbReference>
<feature type="transmembrane region" description="Helical" evidence="6">
    <location>
        <begin position="520"/>
        <end position="537"/>
    </location>
</feature>
<dbReference type="NCBIfam" id="TIGR00360">
    <property type="entry name" value="ComEC_N-term"/>
    <property type="match status" value="1"/>
</dbReference>
<sequence>MRASADGDPADSADPAAPAARLDLRAPLLAIGAWAGALTGLAVAARGAALAGLALGGVVLAACAAAVVRSRARGRVSATTGPAISAAPGITATTAVAVVAVAATVLLIAVLRSEDVGRGPVADLAARRASASLRLVVTDDPHRVTGRFGDIVVVRAQVRTLEADRRRWRVRAPVVVLGDAAWSGVAVGSTVEVRGRLAPADGDAAALVDPRGPPQVVAAPDVWWRVSAHVRAALRASVADRPPEQAGLVPALVDGDDASVPQDLAADFRTTGLTHLLAVSGTNLTLLLAAMLTLARLIGVRGRWSLLLGALTIAAFVVLARTEPSVLRAAVMGAVALVAFGPDARRRGPRALGVAIVVLLLLDPRLAVSAGFALSVLATAGILLLAPAWCEALGRWLPRWVAEAIAVPVAAQVACTPIVAALSGQVSLVAVGANLLVAPVVGPATVIGLAGGLVQLVWPWAGGLLGTLASWCVAWIVVVARHGADLPMAALDWRSGPAALTVLVLVCGAVAVAGPRLVSTRVRGAAVALALVVVVLVRPPTPGWPPSGWVLVACDVGQGDGLVLRGDRPGSAVVVDVGPDPRAIDRCLGELGIRRIELLVLTHFHADHVDGLAGAVDGRAVGGILVTTLLDPPGAVDDVEAIAAADAIPLHTLTGGQHWRTDGIDFTSMWPQPGPPHPGPGDGSTANNASVVLLAVTRGLRVLLTGDLEPDGQAQLARATPGLRVDVLKVPHHGSRYQDLGWLASLQARVAVISVGADNDYGHPAASTVEALEGDGTLVFRTDRDGAVAITQRDGVATAVTRP</sequence>
<dbReference type="Pfam" id="PF00753">
    <property type="entry name" value="Lactamase_B"/>
    <property type="match status" value="1"/>
</dbReference>
<accession>A0ABP7XFD0</accession>
<feature type="transmembrane region" description="Helical" evidence="6">
    <location>
        <begin position="435"/>
        <end position="458"/>
    </location>
</feature>
<feature type="domain" description="Metallo-beta-lactamase" evidence="7">
    <location>
        <begin position="558"/>
        <end position="755"/>
    </location>
</feature>
<feature type="transmembrane region" description="Helical" evidence="6">
    <location>
        <begin position="326"/>
        <end position="345"/>
    </location>
</feature>
<evidence type="ECO:0000256" key="6">
    <source>
        <dbReference type="SAM" id="Phobius"/>
    </source>
</evidence>
<evidence type="ECO:0000256" key="4">
    <source>
        <dbReference type="ARBA" id="ARBA00022989"/>
    </source>
</evidence>